<comment type="caution">
    <text evidence="3">The sequence shown here is derived from an EMBL/GenBank/DDBJ whole genome shotgun (WGS) entry which is preliminary data.</text>
</comment>
<feature type="compositionally biased region" description="Acidic residues" evidence="1">
    <location>
        <begin position="447"/>
        <end position="458"/>
    </location>
</feature>
<proteinExistence type="predicted"/>
<dbReference type="AlphaFoldDB" id="A0A917AZN3"/>
<feature type="region of interest" description="Disordered" evidence="1">
    <location>
        <begin position="1"/>
        <end position="27"/>
    </location>
</feature>
<name>A0A917AZN3_HALAA</name>
<dbReference type="Gene3D" id="3.30.750.140">
    <property type="match status" value="1"/>
</dbReference>
<evidence type="ECO:0000256" key="1">
    <source>
        <dbReference type="SAM" id="MobiDB-lite"/>
    </source>
</evidence>
<evidence type="ECO:0000313" key="4">
    <source>
        <dbReference type="Proteomes" id="UP000660110"/>
    </source>
</evidence>
<reference evidence="3" key="2">
    <citation type="submission" date="2020-09" db="EMBL/GenBank/DDBJ databases">
        <authorList>
            <person name="Sun Q."/>
            <person name="Zhou Y."/>
        </authorList>
    </citation>
    <scope>NUCLEOTIDE SEQUENCE</scope>
    <source>
        <strain evidence="3">CGMCC 1.12153</strain>
    </source>
</reference>
<dbReference type="Pfam" id="PF02120">
    <property type="entry name" value="Flg_hook"/>
    <property type="match status" value="1"/>
</dbReference>
<dbReference type="CDD" id="cd17470">
    <property type="entry name" value="T3SS_Flik_C"/>
    <property type="match status" value="1"/>
</dbReference>
<reference evidence="3" key="1">
    <citation type="journal article" date="2014" name="Int. J. Syst. Evol. Microbiol.">
        <title>Complete genome sequence of Corynebacterium casei LMG S-19264T (=DSM 44701T), isolated from a smear-ripened cheese.</title>
        <authorList>
            <consortium name="US DOE Joint Genome Institute (JGI-PGF)"/>
            <person name="Walter F."/>
            <person name="Albersmeier A."/>
            <person name="Kalinowski J."/>
            <person name="Ruckert C."/>
        </authorList>
    </citation>
    <scope>NUCLEOTIDE SEQUENCE</scope>
    <source>
        <strain evidence="3">CGMCC 1.12153</strain>
    </source>
</reference>
<dbReference type="EMBL" id="BMEL01000001">
    <property type="protein sequence ID" value="GGF11019.1"/>
    <property type="molecule type" value="Genomic_DNA"/>
</dbReference>
<evidence type="ECO:0000259" key="2">
    <source>
        <dbReference type="Pfam" id="PF02120"/>
    </source>
</evidence>
<dbReference type="InterPro" id="IPR021136">
    <property type="entry name" value="Flagellar_hook_control-like_C"/>
</dbReference>
<protein>
    <recommendedName>
        <fullName evidence="2">Flagellar hook-length control protein-like C-terminal domain-containing protein</fullName>
    </recommendedName>
</protein>
<gene>
    <name evidence="3" type="ORF">GCM10010954_07040</name>
</gene>
<dbReference type="InterPro" id="IPR038610">
    <property type="entry name" value="FliK-like_C_sf"/>
</dbReference>
<accession>A0A917AZN3</accession>
<keyword evidence="4" id="KW-1185">Reference proteome</keyword>
<feature type="compositionally biased region" description="Basic and acidic residues" evidence="1">
    <location>
        <begin position="459"/>
        <end position="470"/>
    </location>
</feature>
<sequence>MEMMAQLFSSMPKEMPAFSGNGETKQKDDHRAFMETLESLLKEETSQPLDLRGLLSHIKADLEQAGVTFEGKEMEVPSDKMANIIERMSEADLETWLEEGMPEQVQALLQMEEKEFLKLNKDTQSDFISAIQQVTEQLDDKIKNTKEADNFILNMMVSPVNVSQQADKTVKSQTTLEEQAEMLWRKFDHISTQLLNSSADKNAIKPEGLDQKSMMQLTQLLEQVTKLGSQAKDQSSLQETWAKLSKQGTSEQQQLFAHLVKNFSDRNSMPYHQHSSVRSKDVAKWAAQFLSRTFASEPANHSQGASIHTSMSKLEQYVIHVNQNNSQPAMQQQFMEQFEQLIKSSRLFQNGSGQSEMNIRLKPQQLGEMNVKVVQMNGEMAVKITVSTSAAKDMLESNMNQLRHMFSPQQVVIEKSDLNTGDQLLSQEDKNADGFKDQPSSQKQNDDESEGNDDEQEELSFKELLVNEKV</sequence>
<organism evidence="3 4">
    <name type="scientific">Halobacillus andaensis</name>
    <dbReference type="NCBI Taxonomy" id="1176239"/>
    <lineage>
        <taxon>Bacteria</taxon>
        <taxon>Bacillati</taxon>
        <taxon>Bacillota</taxon>
        <taxon>Bacilli</taxon>
        <taxon>Bacillales</taxon>
        <taxon>Bacillaceae</taxon>
        <taxon>Halobacillus</taxon>
    </lineage>
</organism>
<dbReference type="Proteomes" id="UP000660110">
    <property type="component" value="Unassembled WGS sequence"/>
</dbReference>
<feature type="region of interest" description="Disordered" evidence="1">
    <location>
        <begin position="422"/>
        <end position="470"/>
    </location>
</feature>
<feature type="compositionally biased region" description="Basic and acidic residues" evidence="1">
    <location>
        <begin position="427"/>
        <end position="436"/>
    </location>
</feature>
<evidence type="ECO:0000313" key="3">
    <source>
        <dbReference type="EMBL" id="GGF11019.1"/>
    </source>
</evidence>
<feature type="domain" description="Flagellar hook-length control protein-like C-terminal" evidence="2">
    <location>
        <begin position="349"/>
        <end position="423"/>
    </location>
</feature>